<evidence type="ECO:0000256" key="6">
    <source>
        <dbReference type="SAM" id="Phobius"/>
    </source>
</evidence>
<feature type="transmembrane region" description="Helical" evidence="6">
    <location>
        <begin position="108"/>
        <end position="126"/>
    </location>
</feature>
<evidence type="ECO:0000256" key="1">
    <source>
        <dbReference type="ARBA" id="ARBA00004141"/>
    </source>
</evidence>
<keyword evidence="2" id="KW-0813">Transport</keyword>
<dbReference type="Pfam" id="PF07690">
    <property type="entry name" value="MFS_1"/>
    <property type="match status" value="1"/>
</dbReference>
<evidence type="ECO:0000313" key="9">
    <source>
        <dbReference type="Proteomes" id="UP001597176"/>
    </source>
</evidence>
<evidence type="ECO:0000259" key="7">
    <source>
        <dbReference type="PROSITE" id="PS50850"/>
    </source>
</evidence>
<feature type="transmembrane region" description="Helical" evidence="6">
    <location>
        <begin position="226"/>
        <end position="245"/>
    </location>
</feature>
<organism evidence="8 9">
    <name type="scientific">Methylobacterium marchantiae</name>
    <dbReference type="NCBI Taxonomy" id="600331"/>
    <lineage>
        <taxon>Bacteria</taxon>
        <taxon>Pseudomonadati</taxon>
        <taxon>Pseudomonadota</taxon>
        <taxon>Alphaproteobacteria</taxon>
        <taxon>Hyphomicrobiales</taxon>
        <taxon>Methylobacteriaceae</taxon>
        <taxon>Methylobacterium</taxon>
    </lineage>
</organism>
<dbReference type="InterPro" id="IPR036259">
    <property type="entry name" value="MFS_trans_sf"/>
</dbReference>
<sequence length="456" mass="45706">MKEPARGRLVVGASCLGMLCLGANGTAIMAALPTMREELGLGAGEVEWVVNAYLLASAAFIILGGKMADRSGAGRVALAGLVLFTLACLVIALAGSASWVLLGRALQGLAAAFAVPGTLTLVGRAVPPEGRAAAIGAWAGFLMLGFSLGPLIGGALTHFLGWRDIFRVNGAVMLVSAIGVGLSAPLRAPERTGSPPRIDGGGFVLLAILMVSAIVTLQGVRTVFEAPVRFLAPLAVATASLLLFVGTERHRSDPFVDLALLAHPAFLRATATGAVAMFCILPLLMFLNLDVQGAEGLALSPVEAGLATLPMSAGLLAVSLSAPALVRRFGARPSMMVAMLAIVGASPVIALAAGDRTLAFLGIGLLLAGAGLALPYATAPRLALAALPPDRAGLSSGLVNAGTFLGGSLGVTLNGLAFAAGGLGAVMAVIAAAGAVGFALCRAMPADTSRQDTAQR</sequence>
<feature type="transmembrane region" description="Helical" evidence="6">
    <location>
        <begin position="46"/>
        <end position="64"/>
    </location>
</feature>
<feature type="transmembrane region" description="Helical" evidence="6">
    <location>
        <begin position="417"/>
        <end position="441"/>
    </location>
</feature>
<dbReference type="CDD" id="cd17321">
    <property type="entry name" value="MFS_MMR_MDR_like"/>
    <property type="match status" value="1"/>
</dbReference>
<feature type="transmembrane region" description="Helical" evidence="6">
    <location>
        <begin position="391"/>
        <end position="411"/>
    </location>
</feature>
<dbReference type="Gene3D" id="1.20.1720.10">
    <property type="entry name" value="Multidrug resistance protein D"/>
    <property type="match status" value="1"/>
</dbReference>
<comment type="caution">
    <text evidence="8">The sequence shown here is derived from an EMBL/GenBank/DDBJ whole genome shotgun (WGS) entry which is preliminary data.</text>
</comment>
<protein>
    <submittedName>
        <fullName evidence="8">MFS transporter</fullName>
    </submittedName>
</protein>
<dbReference type="RefSeq" id="WP_238207691.1">
    <property type="nucleotide sequence ID" value="NZ_JBHTND010000043.1"/>
</dbReference>
<feature type="transmembrane region" description="Helical" evidence="6">
    <location>
        <begin position="166"/>
        <end position="186"/>
    </location>
</feature>
<dbReference type="Proteomes" id="UP001597176">
    <property type="component" value="Unassembled WGS sequence"/>
</dbReference>
<evidence type="ECO:0000256" key="5">
    <source>
        <dbReference type="ARBA" id="ARBA00023136"/>
    </source>
</evidence>
<keyword evidence="9" id="KW-1185">Reference proteome</keyword>
<dbReference type="EMBL" id="JBHTND010000043">
    <property type="protein sequence ID" value="MFD1303914.1"/>
    <property type="molecule type" value="Genomic_DNA"/>
</dbReference>
<feature type="transmembrane region" description="Helical" evidence="6">
    <location>
        <begin position="266"/>
        <end position="287"/>
    </location>
</feature>
<evidence type="ECO:0000256" key="4">
    <source>
        <dbReference type="ARBA" id="ARBA00022989"/>
    </source>
</evidence>
<keyword evidence="4 6" id="KW-1133">Transmembrane helix</keyword>
<feature type="transmembrane region" description="Helical" evidence="6">
    <location>
        <begin position="359"/>
        <end position="379"/>
    </location>
</feature>
<dbReference type="InterPro" id="IPR011701">
    <property type="entry name" value="MFS"/>
</dbReference>
<name>A0ABW3X2Q5_9HYPH</name>
<dbReference type="PROSITE" id="PS50850">
    <property type="entry name" value="MFS"/>
    <property type="match status" value="1"/>
</dbReference>
<dbReference type="PANTHER" id="PTHR42718:SF9">
    <property type="entry name" value="MAJOR FACILITATOR SUPERFAMILY MULTIDRUG TRANSPORTER MFSC"/>
    <property type="match status" value="1"/>
</dbReference>
<feature type="transmembrane region" description="Helical" evidence="6">
    <location>
        <begin position="198"/>
        <end position="220"/>
    </location>
</feature>
<dbReference type="InterPro" id="IPR020846">
    <property type="entry name" value="MFS_dom"/>
</dbReference>
<dbReference type="Gene3D" id="1.20.1250.20">
    <property type="entry name" value="MFS general substrate transporter like domains"/>
    <property type="match status" value="1"/>
</dbReference>
<dbReference type="SUPFAM" id="SSF103473">
    <property type="entry name" value="MFS general substrate transporter"/>
    <property type="match status" value="1"/>
</dbReference>
<gene>
    <name evidence="8" type="ORF">ACFQ4G_20310</name>
</gene>
<feature type="transmembrane region" description="Helical" evidence="6">
    <location>
        <begin position="307"/>
        <end position="326"/>
    </location>
</feature>
<feature type="transmembrane region" description="Helical" evidence="6">
    <location>
        <begin position="138"/>
        <end position="160"/>
    </location>
</feature>
<reference evidence="9" key="1">
    <citation type="journal article" date="2019" name="Int. J. Syst. Evol. Microbiol.">
        <title>The Global Catalogue of Microorganisms (GCM) 10K type strain sequencing project: providing services to taxonomists for standard genome sequencing and annotation.</title>
        <authorList>
            <consortium name="The Broad Institute Genomics Platform"/>
            <consortium name="The Broad Institute Genome Sequencing Center for Infectious Disease"/>
            <person name="Wu L."/>
            <person name="Ma J."/>
        </authorList>
    </citation>
    <scope>NUCLEOTIDE SEQUENCE [LARGE SCALE GENOMIC DNA]</scope>
    <source>
        <strain evidence="9">CCUG 56108</strain>
    </source>
</reference>
<keyword evidence="5 6" id="KW-0472">Membrane</keyword>
<feature type="transmembrane region" description="Helical" evidence="6">
    <location>
        <begin position="76"/>
        <end position="102"/>
    </location>
</feature>
<evidence type="ECO:0000256" key="3">
    <source>
        <dbReference type="ARBA" id="ARBA00022692"/>
    </source>
</evidence>
<comment type="subcellular location">
    <subcellularLocation>
        <location evidence="1">Membrane</location>
        <topology evidence="1">Multi-pass membrane protein</topology>
    </subcellularLocation>
</comment>
<keyword evidence="3 6" id="KW-0812">Transmembrane</keyword>
<evidence type="ECO:0000256" key="2">
    <source>
        <dbReference type="ARBA" id="ARBA00022448"/>
    </source>
</evidence>
<proteinExistence type="predicted"/>
<accession>A0ABW3X2Q5</accession>
<evidence type="ECO:0000313" key="8">
    <source>
        <dbReference type="EMBL" id="MFD1303914.1"/>
    </source>
</evidence>
<feature type="transmembrane region" description="Helical" evidence="6">
    <location>
        <begin position="333"/>
        <end position="353"/>
    </location>
</feature>
<feature type="domain" description="Major facilitator superfamily (MFS) profile" evidence="7">
    <location>
        <begin position="10"/>
        <end position="449"/>
    </location>
</feature>
<dbReference type="PANTHER" id="PTHR42718">
    <property type="entry name" value="MAJOR FACILITATOR SUPERFAMILY MULTIDRUG TRANSPORTER MFSC"/>
    <property type="match status" value="1"/>
</dbReference>